<proteinExistence type="predicted"/>
<accession>A0AAD7ENZ0</accession>
<sequence length="165" mass="20133">MGPRFLRRLLVSLWPARKYSPLQEDQYWAAAELYGRRLRSSDARFRGTRTAIENRIPVVTSYTPALLPWYRQRRRREAPEYYLSLRAVCKWHRMVFPGPWHPSVSQACRLRESFSPEDRREIHRISRMLPDELVFGKAAKWRPKYRNIWRKWLRRDRDVFVVFRG</sequence>
<protein>
    <submittedName>
        <fullName evidence="1">Uncharacterized protein</fullName>
    </submittedName>
</protein>
<evidence type="ECO:0000313" key="1">
    <source>
        <dbReference type="EMBL" id="KAJ7342605.1"/>
    </source>
</evidence>
<organism evidence="1 2">
    <name type="scientific">Mycena albidolilacea</name>
    <dbReference type="NCBI Taxonomy" id="1033008"/>
    <lineage>
        <taxon>Eukaryota</taxon>
        <taxon>Fungi</taxon>
        <taxon>Dikarya</taxon>
        <taxon>Basidiomycota</taxon>
        <taxon>Agaricomycotina</taxon>
        <taxon>Agaricomycetes</taxon>
        <taxon>Agaricomycetidae</taxon>
        <taxon>Agaricales</taxon>
        <taxon>Marasmiineae</taxon>
        <taxon>Mycenaceae</taxon>
        <taxon>Mycena</taxon>
    </lineage>
</organism>
<gene>
    <name evidence="1" type="ORF">DFH08DRAFT_874601</name>
</gene>
<keyword evidence="2" id="KW-1185">Reference proteome</keyword>
<dbReference type="AlphaFoldDB" id="A0AAD7ENZ0"/>
<evidence type="ECO:0000313" key="2">
    <source>
        <dbReference type="Proteomes" id="UP001218218"/>
    </source>
</evidence>
<name>A0AAD7ENZ0_9AGAR</name>
<comment type="caution">
    <text evidence="1">The sequence shown here is derived from an EMBL/GenBank/DDBJ whole genome shotgun (WGS) entry which is preliminary data.</text>
</comment>
<reference evidence="1" key="1">
    <citation type="submission" date="2023-03" db="EMBL/GenBank/DDBJ databases">
        <title>Massive genome expansion in bonnet fungi (Mycena s.s.) driven by repeated elements and novel gene families across ecological guilds.</title>
        <authorList>
            <consortium name="Lawrence Berkeley National Laboratory"/>
            <person name="Harder C.B."/>
            <person name="Miyauchi S."/>
            <person name="Viragh M."/>
            <person name="Kuo A."/>
            <person name="Thoen E."/>
            <person name="Andreopoulos B."/>
            <person name="Lu D."/>
            <person name="Skrede I."/>
            <person name="Drula E."/>
            <person name="Henrissat B."/>
            <person name="Morin E."/>
            <person name="Kohler A."/>
            <person name="Barry K."/>
            <person name="LaButti K."/>
            <person name="Morin E."/>
            <person name="Salamov A."/>
            <person name="Lipzen A."/>
            <person name="Mereny Z."/>
            <person name="Hegedus B."/>
            <person name="Baldrian P."/>
            <person name="Stursova M."/>
            <person name="Weitz H."/>
            <person name="Taylor A."/>
            <person name="Grigoriev I.V."/>
            <person name="Nagy L.G."/>
            <person name="Martin F."/>
            <person name="Kauserud H."/>
        </authorList>
    </citation>
    <scope>NUCLEOTIDE SEQUENCE</scope>
    <source>
        <strain evidence="1">CBHHK002</strain>
    </source>
</reference>
<dbReference type="EMBL" id="JARIHO010000025">
    <property type="protein sequence ID" value="KAJ7342605.1"/>
    <property type="molecule type" value="Genomic_DNA"/>
</dbReference>
<dbReference type="Proteomes" id="UP001218218">
    <property type="component" value="Unassembled WGS sequence"/>
</dbReference>